<gene>
    <name evidence="4" type="ORF">GFH32_07980</name>
</gene>
<organism evidence="4 5">
    <name type="scientific">Sphingobacterium zhuxiongii</name>
    <dbReference type="NCBI Taxonomy" id="2662364"/>
    <lineage>
        <taxon>Bacteria</taxon>
        <taxon>Pseudomonadati</taxon>
        <taxon>Bacteroidota</taxon>
        <taxon>Sphingobacteriia</taxon>
        <taxon>Sphingobacteriales</taxon>
        <taxon>Sphingobacteriaceae</taxon>
        <taxon>Sphingobacterium</taxon>
    </lineage>
</organism>
<dbReference type="Proteomes" id="UP000326921">
    <property type="component" value="Chromosome"/>
</dbReference>
<dbReference type="AlphaFoldDB" id="A0A5Q0Q877"/>
<sequence length="561" mass="64481">MKLNRRQKGILGIIFIIALITISWIGLSKLYPESNSLRYLPDRIYRIIKIAFGSDPSATSLEDVNIPWELILAKIFTIFILLFGAFKIIQKVFSEQYTLLLASFKQNHLISVGLSKKGRQIVQSLKNDYNRKGVVIEKESEPADSLAIKKEGHLLITGNAEEESTLIEAGIKRAADLIVFLDNEQSVIEIVESVQQIYKKSQCENKLRCYVHLRNPRLIELVRNADLNFANNSVELHFFNIHKMVARQFFSQLLIDLERSNKPQLEKVVFIGFGNFAKAILLQALRMLHVHPEREPTIVIYTDAATKEQALFQERYPMAHKIGNISFHEFNGSFQALLQQEELTNTAQQTIVINAFDDDETNLNNALELLQQSRQLDFPIYTLNAEGKGLRALMESSTENQRIHFFGGIEETCSIEFITGEKQDRMAQAIHDDYQKLISGEASESKRYTSDWHTLSEDAKDANRTQADHISFKLLLSGKSLNPLSNTDLHFSKEEIESLAIIEHKRWMAHRYLYGWDFAPVRNDELKLHPSLVPWDQISEAEKQKDRDTILRIPKLLEDVR</sequence>
<dbReference type="InterPro" id="IPR003032">
    <property type="entry name" value="Ryanodine_rcpt"/>
</dbReference>
<evidence type="ECO:0000259" key="2">
    <source>
        <dbReference type="Pfam" id="PF02026"/>
    </source>
</evidence>
<dbReference type="SUPFAM" id="SSF51735">
    <property type="entry name" value="NAD(P)-binding Rossmann-fold domains"/>
    <property type="match status" value="1"/>
</dbReference>
<keyword evidence="1" id="KW-0472">Membrane</keyword>
<protein>
    <recommendedName>
        <fullName evidence="6">RCK N-terminal domain-containing protein</fullName>
    </recommendedName>
</protein>
<proteinExistence type="predicted"/>
<dbReference type="Gene3D" id="3.40.50.720">
    <property type="entry name" value="NAD(P)-binding Rossmann-like Domain"/>
    <property type="match status" value="1"/>
</dbReference>
<evidence type="ECO:0000259" key="3">
    <source>
        <dbReference type="Pfam" id="PF02254"/>
    </source>
</evidence>
<keyword evidence="1" id="KW-0812">Transmembrane</keyword>
<evidence type="ECO:0000256" key="1">
    <source>
        <dbReference type="SAM" id="Phobius"/>
    </source>
</evidence>
<dbReference type="GO" id="GO:0006813">
    <property type="term" value="P:potassium ion transport"/>
    <property type="evidence" value="ECO:0007669"/>
    <property type="project" value="InterPro"/>
</dbReference>
<feature type="domain" description="RCK N-terminal" evidence="3">
    <location>
        <begin position="112"/>
        <end position="225"/>
    </location>
</feature>
<evidence type="ECO:0000313" key="5">
    <source>
        <dbReference type="Proteomes" id="UP000326921"/>
    </source>
</evidence>
<dbReference type="PANTHER" id="PTHR43833">
    <property type="entry name" value="POTASSIUM CHANNEL PROTEIN 2-RELATED-RELATED"/>
    <property type="match status" value="1"/>
</dbReference>
<dbReference type="InterPro" id="IPR050721">
    <property type="entry name" value="Trk_Ktr_HKT_K-transport"/>
</dbReference>
<dbReference type="InterPro" id="IPR036291">
    <property type="entry name" value="NAD(P)-bd_dom_sf"/>
</dbReference>
<dbReference type="Pfam" id="PF02026">
    <property type="entry name" value="RyR"/>
    <property type="match status" value="1"/>
</dbReference>
<feature type="transmembrane region" description="Helical" evidence="1">
    <location>
        <begin position="9"/>
        <end position="27"/>
    </location>
</feature>
<feature type="domain" description="Ryanodine receptor Ryr" evidence="2">
    <location>
        <begin position="495"/>
        <end position="556"/>
    </location>
</feature>
<dbReference type="InterPro" id="IPR003148">
    <property type="entry name" value="RCK_N"/>
</dbReference>
<name>A0A5Q0Q877_9SPHI</name>
<keyword evidence="5" id="KW-1185">Reference proteome</keyword>
<keyword evidence="1" id="KW-1133">Transmembrane helix</keyword>
<dbReference type="EMBL" id="CP045652">
    <property type="protein sequence ID" value="QGA26267.1"/>
    <property type="molecule type" value="Genomic_DNA"/>
</dbReference>
<evidence type="ECO:0008006" key="6">
    <source>
        <dbReference type="Google" id="ProtNLM"/>
    </source>
</evidence>
<dbReference type="Gene3D" id="6.20.350.10">
    <property type="match status" value="1"/>
</dbReference>
<feature type="transmembrane region" description="Helical" evidence="1">
    <location>
        <begin position="70"/>
        <end position="89"/>
    </location>
</feature>
<dbReference type="RefSeq" id="WP_153510950.1">
    <property type="nucleotide sequence ID" value="NZ_CP045652.1"/>
</dbReference>
<dbReference type="KEGG" id="sphe:GFH32_07980"/>
<evidence type="ECO:0000313" key="4">
    <source>
        <dbReference type="EMBL" id="QGA26267.1"/>
    </source>
</evidence>
<accession>A0A5Q0Q877</accession>
<reference evidence="4 5" key="1">
    <citation type="submission" date="2019-10" db="EMBL/GenBank/DDBJ databases">
        <authorList>
            <person name="Dong K."/>
        </authorList>
    </citation>
    <scope>NUCLEOTIDE SEQUENCE [LARGE SCALE GENOMIC DNA]</scope>
    <source>
        <strain evidence="5">dk4302</strain>
    </source>
</reference>
<dbReference type="Pfam" id="PF02254">
    <property type="entry name" value="TrkA_N"/>
    <property type="match status" value="1"/>
</dbReference>
<dbReference type="PANTHER" id="PTHR43833:SF11">
    <property type="entry name" value="VOLTAGE-GATED POTASSIUM CHANNEL KCH"/>
    <property type="match status" value="1"/>
</dbReference>